<dbReference type="EMBL" id="CP013234">
    <property type="protein sequence ID" value="AMP05375.1"/>
    <property type="molecule type" value="Genomic_DNA"/>
</dbReference>
<evidence type="ECO:0000313" key="2">
    <source>
        <dbReference type="Proteomes" id="UP000074561"/>
    </source>
</evidence>
<accession>A0A127Q6E0</accession>
<dbReference type="PATRIC" id="fig|279113.9.peg.3002"/>
<sequence length="38" mass="4092">MMATAATMQTISAQSVVVEQLGAQTYQSIVPDWSAGRY</sequence>
<gene>
    <name evidence="1" type="ORF">CPter91_3036</name>
</gene>
<dbReference type="Proteomes" id="UP000074561">
    <property type="component" value="Chromosome"/>
</dbReference>
<evidence type="ECO:0000313" key="1">
    <source>
        <dbReference type="EMBL" id="AMP05375.1"/>
    </source>
</evidence>
<dbReference type="KEGG" id="cpra:CPter91_3036"/>
<protein>
    <submittedName>
        <fullName evidence="1">Uncharacterized protein</fullName>
    </submittedName>
</protein>
<dbReference type="AlphaFoldDB" id="A0A127Q6E0"/>
<organism evidence="1 2">
    <name type="scientific">Collimonas pratensis</name>
    <dbReference type="NCBI Taxonomy" id="279113"/>
    <lineage>
        <taxon>Bacteria</taxon>
        <taxon>Pseudomonadati</taxon>
        <taxon>Pseudomonadota</taxon>
        <taxon>Betaproteobacteria</taxon>
        <taxon>Burkholderiales</taxon>
        <taxon>Oxalobacteraceae</taxon>
        <taxon>Collimonas</taxon>
    </lineage>
</organism>
<name>A0A127Q6E0_9BURK</name>
<proteinExistence type="predicted"/>
<reference evidence="1 2" key="1">
    <citation type="submission" date="2015-11" db="EMBL/GenBank/DDBJ databases">
        <title>Exploring the genomic traits of fungus-feeding bacterial genus Collimonas.</title>
        <authorList>
            <person name="Song C."/>
            <person name="Schmidt R."/>
            <person name="de Jager V."/>
            <person name="Krzyzanowska D."/>
            <person name="Jongedijk E."/>
            <person name="Cankar K."/>
            <person name="Beekwilder J."/>
            <person name="van Veen A."/>
            <person name="de Boer W."/>
            <person name="van Veen J.A."/>
            <person name="Garbeva P."/>
        </authorList>
    </citation>
    <scope>NUCLEOTIDE SEQUENCE [LARGE SCALE GENOMIC DNA]</scope>
    <source>
        <strain evidence="1 2">Ter91</strain>
    </source>
</reference>